<reference evidence="2" key="4">
    <citation type="journal article" date="2015" name="G3 (Bethesda)">
        <title>Genome sequences of three phytopathogenic species of the Magnaporthaceae family of fungi.</title>
        <authorList>
            <person name="Okagaki L.H."/>
            <person name="Nunes C.C."/>
            <person name="Sailsbery J."/>
            <person name="Clay B."/>
            <person name="Brown D."/>
            <person name="John T."/>
            <person name="Oh Y."/>
            <person name="Young N."/>
            <person name="Fitzgerald M."/>
            <person name="Haas B.J."/>
            <person name="Zeng Q."/>
            <person name="Young S."/>
            <person name="Adiconis X."/>
            <person name="Fan L."/>
            <person name="Levin J.Z."/>
            <person name="Mitchell T.K."/>
            <person name="Okubara P.A."/>
            <person name="Farman M.L."/>
            <person name="Kohn L.M."/>
            <person name="Birren B."/>
            <person name="Ma L.-J."/>
            <person name="Dean R.A."/>
        </authorList>
    </citation>
    <scope>NUCLEOTIDE SEQUENCE</scope>
    <source>
        <strain evidence="2">ATCC 64411 / 73-15</strain>
    </source>
</reference>
<protein>
    <submittedName>
        <fullName evidence="1 2">Uncharacterized protein</fullName>
    </submittedName>
</protein>
<reference evidence="1" key="3">
    <citation type="submission" date="2011-03" db="EMBL/GenBank/DDBJ databases">
        <title>Annotation of Magnaporthe poae ATCC 64411.</title>
        <authorList>
            <person name="Ma L.-J."/>
            <person name="Dead R."/>
            <person name="Young S.K."/>
            <person name="Zeng Q."/>
            <person name="Gargeya S."/>
            <person name="Fitzgerald M."/>
            <person name="Haas B."/>
            <person name="Abouelleil A."/>
            <person name="Alvarado L."/>
            <person name="Arachchi H.M."/>
            <person name="Berlin A."/>
            <person name="Brown A."/>
            <person name="Chapman S.B."/>
            <person name="Chen Z."/>
            <person name="Dunbar C."/>
            <person name="Freedman E."/>
            <person name="Gearin G."/>
            <person name="Gellesch M."/>
            <person name="Goldberg J."/>
            <person name="Griggs A."/>
            <person name="Gujja S."/>
            <person name="Heiman D."/>
            <person name="Howarth C."/>
            <person name="Larson L."/>
            <person name="Lui A."/>
            <person name="MacDonald P.J.P."/>
            <person name="Mehta T."/>
            <person name="Montmayeur A."/>
            <person name="Murphy C."/>
            <person name="Neiman D."/>
            <person name="Pearson M."/>
            <person name="Priest M."/>
            <person name="Roberts A."/>
            <person name="Saif S."/>
            <person name="Shea T."/>
            <person name="Shenoy N."/>
            <person name="Sisk P."/>
            <person name="Stolte C."/>
            <person name="Sykes S."/>
            <person name="Yandava C."/>
            <person name="Wortman J."/>
            <person name="Nusbaum C."/>
            <person name="Birren B."/>
        </authorList>
    </citation>
    <scope>NUCLEOTIDE SEQUENCE</scope>
    <source>
        <strain evidence="1">ATCC 64411</strain>
    </source>
</reference>
<accession>A0A0C4DUL2</accession>
<gene>
    <name evidence="1" type="ORF">MAPG_03652</name>
</gene>
<evidence type="ECO:0000313" key="1">
    <source>
        <dbReference type="EMBL" id="KLU84612.1"/>
    </source>
</evidence>
<evidence type="ECO:0000313" key="3">
    <source>
        <dbReference type="Proteomes" id="UP000011715"/>
    </source>
</evidence>
<dbReference type="EMBL" id="ADBL01000873">
    <property type="status" value="NOT_ANNOTATED_CDS"/>
    <property type="molecule type" value="Genomic_DNA"/>
</dbReference>
<dbReference type="AlphaFoldDB" id="A0A0C4DUL2"/>
<dbReference type="VEuPathDB" id="FungiDB:MAPG_03652"/>
<dbReference type="eggNOG" id="ENOG502RIT8">
    <property type="taxonomic scope" value="Eukaryota"/>
</dbReference>
<sequence>MANLRERGDQWDAQTIYKVLRSYNSGRCDPGNLSAGFGATDDYVSDVANQLCGRTR</sequence>
<dbReference type="OrthoDB" id="1193027at2759"/>
<reference evidence="3" key="1">
    <citation type="submission" date="2010-05" db="EMBL/GenBank/DDBJ databases">
        <title>The genome sequence of Magnaporthe poae strain ATCC 64411.</title>
        <authorList>
            <person name="Ma L.-J."/>
            <person name="Dead R."/>
            <person name="Young S."/>
            <person name="Zeng Q."/>
            <person name="Koehrsen M."/>
            <person name="Alvarado L."/>
            <person name="Berlin A."/>
            <person name="Chapman S.B."/>
            <person name="Chen Z."/>
            <person name="Freedman E."/>
            <person name="Gellesch M."/>
            <person name="Goldberg J."/>
            <person name="Griggs A."/>
            <person name="Gujja S."/>
            <person name="Heilman E.R."/>
            <person name="Heiman D."/>
            <person name="Hepburn T."/>
            <person name="Howarth C."/>
            <person name="Jen D."/>
            <person name="Larson L."/>
            <person name="Mehta T."/>
            <person name="Neiman D."/>
            <person name="Pearson M."/>
            <person name="Roberts A."/>
            <person name="Saif S."/>
            <person name="Shea T."/>
            <person name="Shenoy N."/>
            <person name="Sisk P."/>
            <person name="Stolte C."/>
            <person name="Sykes S."/>
            <person name="Walk T."/>
            <person name="White J."/>
            <person name="Yandava C."/>
            <person name="Haas B."/>
            <person name="Nusbaum C."/>
            <person name="Birren B."/>
        </authorList>
    </citation>
    <scope>NUCLEOTIDE SEQUENCE [LARGE SCALE GENOMIC DNA]</scope>
    <source>
        <strain evidence="3">ATCC 64411 / 73-15</strain>
    </source>
</reference>
<reference evidence="2" key="5">
    <citation type="submission" date="2015-06" db="UniProtKB">
        <authorList>
            <consortium name="EnsemblFungi"/>
        </authorList>
    </citation>
    <scope>IDENTIFICATION</scope>
    <source>
        <strain evidence="2">ATCC 64411</strain>
    </source>
</reference>
<organism evidence="2 3">
    <name type="scientific">Magnaporthiopsis poae (strain ATCC 64411 / 73-15)</name>
    <name type="common">Kentucky bluegrass fungus</name>
    <name type="synonym">Magnaporthe poae</name>
    <dbReference type="NCBI Taxonomy" id="644358"/>
    <lineage>
        <taxon>Eukaryota</taxon>
        <taxon>Fungi</taxon>
        <taxon>Dikarya</taxon>
        <taxon>Ascomycota</taxon>
        <taxon>Pezizomycotina</taxon>
        <taxon>Sordariomycetes</taxon>
        <taxon>Sordariomycetidae</taxon>
        <taxon>Magnaporthales</taxon>
        <taxon>Magnaporthaceae</taxon>
        <taxon>Magnaporthiopsis</taxon>
    </lineage>
</organism>
<dbReference type="EMBL" id="GL876968">
    <property type="protein sequence ID" value="KLU84612.1"/>
    <property type="molecule type" value="Genomic_DNA"/>
</dbReference>
<evidence type="ECO:0000313" key="2">
    <source>
        <dbReference type="EnsemblFungi" id="MAPG_03652T0"/>
    </source>
</evidence>
<reference evidence="1" key="2">
    <citation type="submission" date="2010-05" db="EMBL/GenBank/DDBJ databases">
        <title>The Genome Sequence of Magnaporthe poae strain ATCC 64411.</title>
        <authorList>
            <consortium name="The Broad Institute Genome Sequencing Platform"/>
            <consortium name="Broad Institute Genome Sequencing Center for Infectious Disease"/>
            <person name="Ma L.-J."/>
            <person name="Dead R."/>
            <person name="Young S."/>
            <person name="Zeng Q."/>
            <person name="Koehrsen M."/>
            <person name="Alvarado L."/>
            <person name="Berlin A."/>
            <person name="Chapman S.B."/>
            <person name="Chen Z."/>
            <person name="Freedman E."/>
            <person name="Gellesch M."/>
            <person name="Goldberg J."/>
            <person name="Griggs A."/>
            <person name="Gujja S."/>
            <person name="Heilman E.R."/>
            <person name="Heiman D."/>
            <person name="Hepburn T."/>
            <person name="Howarth C."/>
            <person name="Jen D."/>
            <person name="Larson L."/>
            <person name="Mehta T."/>
            <person name="Neiman D."/>
            <person name="Pearson M."/>
            <person name="Roberts A."/>
            <person name="Saif S."/>
            <person name="Shea T."/>
            <person name="Shenoy N."/>
            <person name="Sisk P."/>
            <person name="Stolte C."/>
            <person name="Sykes S."/>
            <person name="Walk T."/>
            <person name="White J."/>
            <person name="Yandava C."/>
            <person name="Haas B."/>
            <person name="Nusbaum C."/>
            <person name="Birren B."/>
        </authorList>
    </citation>
    <scope>NUCLEOTIDE SEQUENCE</scope>
    <source>
        <strain evidence="1">ATCC 64411</strain>
    </source>
</reference>
<dbReference type="EnsemblFungi" id="MAPG_03652T0">
    <property type="protein sequence ID" value="MAPG_03652T0"/>
    <property type="gene ID" value="MAPG_03652"/>
</dbReference>
<proteinExistence type="predicted"/>
<keyword evidence="3" id="KW-1185">Reference proteome</keyword>
<name>A0A0C4DUL2_MAGP6</name>
<dbReference type="Proteomes" id="UP000011715">
    <property type="component" value="Unassembled WGS sequence"/>
</dbReference>